<gene>
    <name evidence="2" type="ORF">PB01_14110</name>
</gene>
<dbReference type="GO" id="GO:0000030">
    <property type="term" value="F:mannosyltransferase activity"/>
    <property type="evidence" value="ECO:0007669"/>
    <property type="project" value="TreeGrafter"/>
</dbReference>
<dbReference type="Proteomes" id="UP000325517">
    <property type="component" value="Chromosome"/>
</dbReference>
<dbReference type="PANTHER" id="PTHR32385">
    <property type="entry name" value="MANNOSYL PHOSPHORYLINOSITOL CERAMIDE SYNTHASE"/>
    <property type="match status" value="1"/>
</dbReference>
<reference evidence="2 3" key="1">
    <citation type="submission" date="2018-07" db="EMBL/GenBank/DDBJ databases">
        <title>Complete genome sequence of Psychrobacillus sp. PB01, isolated from iceberg, and comparative genome analysis of Psychrobacillus strains.</title>
        <authorList>
            <person name="Lee P.C."/>
        </authorList>
    </citation>
    <scope>NUCLEOTIDE SEQUENCE [LARGE SCALE GENOMIC DNA]</scope>
    <source>
        <strain evidence="2 3">PB01</strain>
    </source>
</reference>
<evidence type="ECO:0000256" key="1">
    <source>
        <dbReference type="ARBA" id="ARBA00022679"/>
    </source>
</evidence>
<dbReference type="InterPro" id="IPR051706">
    <property type="entry name" value="Glycosyltransferase_domain"/>
</dbReference>
<dbReference type="EMBL" id="CP031223">
    <property type="protein sequence ID" value="QFF99867.1"/>
    <property type="molecule type" value="Genomic_DNA"/>
</dbReference>
<sequence>MIPKKIHYVWMGKGQKSELILNCIKSWKENLIDYEIIEWNEENFNINSNLYVKEAYENKKWAFVSDYIRIYVLYNFGGVYLDTDVEILKPIDKFLEHSAFCGFESTAYISTAIIGAQKGHPWTRELLQYYNNRSFIHSDGSFDLSPNVTHITRTTIDQYGLNLENKYQKLKEDLYIYPKDFFSPSDYGDSMKQKNNKITENSYCIHHYIGSWLNFPGKIKVRIRNLFGITYIKKLKK</sequence>
<evidence type="ECO:0000313" key="2">
    <source>
        <dbReference type="EMBL" id="QFF99867.1"/>
    </source>
</evidence>
<dbReference type="GO" id="GO:0051999">
    <property type="term" value="P:mannosyl-inositol phosphorylceramide biosynthetic process"/>
    <property type="evidence" value="ECO:0007669"/>
    <property type="project" value="TreeGrafter"/>
</dbReference>
<dbReference type="AlphaFoldDB" id="A0A5J6SUC1"/>
<accession>A0A5J6SUC1</accession>
<name>A0A5J6SUC1_9BACI</name>
<evidence type="ECO:0000313" key="3">
    <source>
        <dbReference type="Proteomes" id="UP000325517"/>
    </source>
</evidence>
<keyword evidence="1 2" id="KW-0808">Transferase</keyword>
<dbReference type="GO" id="GO:0016020">
    <property type="term" value="C:membrane"/>
    <property type="evidence" value="ECO:0007669"/>
    <property type="project" value="GOC"/>
</dbReference>
<dbReference type="Gene3D" id="3.90.550.20">
    <property type="match status" value="1"/>
</dbReference>
<dbReference type="RefSeq" id="WP_151700766.1">
    <property type="nucleotide sequence ID" value="NZ_CP031223.1"/>
</dbReference>
<dbReference type="InterPro" id="IPR029044">
    <property type="entry name" value="Nucleotide-diphossugar_trans"/>
</dbReference>
<protein>
    <submittedName>
        <fullName evidence="2">Glycosyl transferase</fullName>
    </submittedName>
</protein>
<dbReference type="PANTHER" id="PTHR32385:SF15">
    <property type="entry name" value="INOSITOL PHOSPHOCERAMIDE MANNOSYLTRANSFERASE 1"/>
    <property type="match status" value="1"/>
</dbReference>
<dbReference type="Pfam" id="PF04488">
    <property type="entry name" value="Gly_transf_sug"/>
    <property type="match status" value="1"/>
</dbReference>
<keyword evidence="3" id="KW-1185">Reference proteome</keyword>
<proteinExistence type="predicted"/>
<dbReference type="OrthoDB" id="9802987at2"/>
<dbReference type="InterPro" id="IPR007577">
    <property type="entry name" value="GlycoTrfase_DXD_sugar-bd_CS"/>
</dbReference>
<dbReference type="KEGG" id="psyo:PB01_14110"/>
<organism evidence="2 3">
    <name type="scientific">Psychrobacillus glaciei</name>
    <dbReference type="NCBI Taxonomy" id="2283160"/>
    <lineage>
        <taxon>Bacteria</taxon>
        <taxon>Bacillati</taxon>
        <taxon>Bacillota</taxon>
        <taxon>Bacilli</taxon>
        <taxon>Bacillales</taxon>
        <taxon>Bacillaceae</taxon>
        <taxon>Psychrobacillus</taxon>
    </lineage>
</organism>
<dbReference type="SUPFAM" id="SSF53448">
    <property type="entry name" value="Nucleotide-diphospho-sugar transferases"/>
    <property type="match status" value="1"/>
</dbReference>